<evidence type="ECO:0000313" key="2">
    <source>
        <dbReference type="Proteomes" id="UP000031390"/>
    </source>
</evidence>
<protein>
    <submittedName>
        <fullName evidence="1">Uncharacterized protein</fullName>
    </submittedName>
</protein>
<dbReference type="Proteomes" id="UP000031390">
    <property type="component" value="Unassembled WGS sequence"/>
</dbReference>
<reference evidence="1 2" key="1">
    <citation type="submission" date="2014-12" db="EMBL/GenBank/DDBJ databases">
        <title>Genome sequence of Morococcus cerebrosus.</title>
        <authorList>
            <person name="Shin S.-K."/>
            <person name="Yi H."/>
        </authorList>
    </citation>
    <scope>NUCLEOTIDE SEQUENCE [LARGE SCALE GENOMIC DNA]</scope>
    <source>
        <strain evidence="1 2">CIP 81.93</strain>
    </source>
</reference>
<organism evidence="1 2">
    <name type="scientific">Morococcus cerebrosus</name>
    <dbReference type="NCBI Taxonomy" id="1056807"/>
    <lineage>
        <taxon>Bacteria</taxon>
        <taxon>Pseudomonadati</taxon>
        <taxon>Pseudomonadota</taxon>
        <taxon>Betaproteobacteria</taxon>
        <taxon>Neisseriales</taxon>
        <taxon>Neisseriaceae</taxon>
        <taxon>Morococcus</taxon>
    </lineage>
</organism>
<evidence type="ECO:0000313" key="1">
    <source>
        <dbReference type="EMBL" id="KIC06905.1"/>
    </source>
</evidence>
<accession>A0A0C1GKA8</accession>
<sequence length="71" mass="8600">MFYITTPNLAQWEKDVQTTVAEIRKRYPDKKIIGHLWPQYYSASNSPYFKQFIDAERWKKMLEISKNILMV</sequence>
<name>A0A0C1GKA8_9NEIS</name>
<dbReference type="EMBL" id="JUFZ01000079">
    <property type="protein sequence ID" value="KIC06905.1"/>
    <property type="molecule type" value="Genomic_DNA"/>
</dbReference>
<proteinExistence type="predicted"/>
<dbReference type="AlphaFoldDB" id="A0A0C1GKA8"/>
<gene>
    <name evidence="1" type="ORF">MCC93_16960</name>
</gene>
<dbReference type="PATRIC" id="fig|1056807.3.peg.1625"/>
<comment type="caution">
    <text evidence="1">The sequence shown here is derived from an EMBL/GenBank/DDBJ whole genome shotgun (WGS) entry which is preliminary data.</text>
</comment>